<feature type="site" description="Stabilizes the phosphoryl group" evidence="9">
    <location>
        <position position="59"/>
    </location>
</feature>
<dbReference type="CDD" id="cd07503">
    <property type="entry name" value="HAD_HisB-N"/>
    <property type="match status" value="1"/>
</dbReference>
<evidence type="ECO:0000313" key="12">
    <source>
        <dbReference type="Proteomes" id="UP000231086"/>
    </source>
</evidence>
<feature type="binding site" evidence="10">
    <location>
        <position position="103"/>
    </location>
    <ligand>
        <name>Zn(2+)</name>
        <dbReference type="ChEBI" id="CHEBI:29105"/>
    </ligand>
</feature>
<feature type="active site" description="Nucleophile" evidence="8">
    <location>
        <position position="8"/>
    </location>
</feature>
<keyword evidence="4 7" id="KW-0378">Hydrolase</keyword>
<feature type="binding site" evidence="10">
    <location>
        <position position="130"/>
    </location>
    <ligand>
        <name>Mg(2+)</name>
        <dbReference type="ChEBI" id="CHEBI:18420"/>
    </ligand>
</feature>
<comment type="subcellular location">
    <subcellularLocation>
        <location evidence="1 7">Cytoplasm</location>
    </subcellularLocation>
</comment>
<dbReference type="PIRSF" id="PIRSF004682">
    <property type="entry name" value="GmhB"/>
    <property type="match status" value="1"/>
</dbReference>
<feature type="site" description="Contributes to substrate recognition" evidence="9">
    <location>
        <position position="104"/>
    </location>
</feature>
<dbReference type="Proteomes" id="UP000231086">
    <property type="component" value="Unassembled WGS sequence"/>
</dbReference>
<dbReference type="EMBL" id="PFEA01000008">
    <property type="protein sequence ID" value="PJE60044.1"/>
    <property type="molecule type" value="Genomic_DNA"/>
</dbReference>
<comment type="cofactor">
    <cofactor evidence="10">
        <name>Zn(2+)</name>
        <dbReference type="ChEBI" id="CHEBI:29105"/>
    </cofactor>
</comment>
<feature type="binding site" evidence="10">
    <location>
        <position position="10"/>
    </location>
    <ligand>
        <name>Mg(2+)</name>
        <dbReference type="ChEBI" id="CHEBI:18420"/>
    </ligand>
</feature>
<dbReference type="InterPro" id="IPR023214">
    <property type="entry name" value="HAD_sf"/>
</dbReference>
<keyword evidence="10" id="KW-0460">Magnesium</keyword>
<keyword evidence="10" id="KW-0862">Zinc</keyword>
<dbReference type="AlphaFoldDB" id="A0A2M8KJF0"/>
<evidence type="ECO:0000256" key="4">
    <source>
        <dbReference type="ARBA" id="ARBA00022801"/>
    </source>
</evidence>
<dbReference type="InterPro" id="IPR004446">
    <property type="entry name" value="Heptose_bisP_phosphatase"/>
</dbReference>
<comment type="cofactor">
    <cofactor evidence="10">
        <name>Mg(2+)</name>
        <dbReference type="ChEBI" id="CHEBI:18420"/>
    </cofactor>
</comment>
<dbReference type="Gene3D" id="3.40.50.1000">
    <property type="entry name" value="HAD superfamily/HAD-like"/>
    <property type="match status" value="1"/>
</dbReference>
<gene>
    <name evidence="11" type="ORF">COU85_00345</name>
</gene>
<evidence type="ECO:0000256" key="5">
    <source>
        <dbReference type="ARBA" id="ARBA00023277"/>
    </source>
</evidence>
<dbReference type="PANTHER" id="PTHR42891:SF1">
    <property type="entry name" value="D-GLYCERO-BETA-D-MANNO-HEPTOSE-1,7-BISPHOSPHATE 7-PHOSPHATASE"/>
    <property type="match status" value="1"/>
</dbReference>
<keyword evidence="5 7" id="KW-0119">Carbohydrate metabolism</keyword>
<evidence type="ECO:0000256" key="10">
    <source>
        <dbReference type="PIRSR" id="PIRSR004682-4"/>
    </source>
</evidence>
<evidence type="ECO:0000256" key="7">
    <source>
        <dbReference type="PIRNR" id="PIRNR004682"/>
    </source>
</evidence>
<dbReference type="GO" id="GO:0046872">
    <property type="term" value="F:metal ion binding"/>
    <property type="evidence" value="ECO:0007669"/>
    <property type="project" value="UniProtKB-KW"/>
</dbReference>
<feature type="binding site" evidence="10">
    <location>
        <position position="101"/>
    </location>
    <ligand>
        <name>Zn(2+)</name>
        <dbReference type="ChEBI" id="CHEBI:29105"/>
    </ligand>
</feature>
<feature type="binding site" evidence="10">
    <location>
        <position position="95"/>
    </location>
    <ligand>
        <name>Zn(2+)</name>
        <dbReference type="ChEBI" id="CHEBI:29105"/>
    </ligand>
</feature>
<comment type="similarity">
    <text evidence="7">Belongs to the gmhB family.</text>
</comment>
<accession>A0A2M8KJF0</accession>
<proteinExistence type="inferred from homology"/>
<dbReference type="NCBIfam" id="TIGR01656">
    <property type="entry name" value="Histidinol-ppas"/>
    <property type="match status" value="1"/>
</dbReference>
<dbReference type="SUPFAM" id="SSF56784">
    <property type="entry name" value="HAD-like"/>
    <property type="match status" value="1"/>
</dbReference>
<dbReference type="PANTHER" id="PTHR42891">
    <property type="entry name" value="D-GLYCERO-BETA-D-MANNO-HEPTOSE-1,7-BISPHOSPHATE 7-PHOSPHATASE"/>
    <property type="match status" value="1"/>
</dbReference>
<feature type="binding site" evidence="10">
    <location>
        <position position="93"/>
    </location>
    <ligand>
        <name>Zn(2+)</name>
        <dbReference type="ChEBI" id="CHEBI:29105"/>
    </ligand>
</feature>
<evidence type="ECO:0000256" key="6">
    <source>
        <dbReference type="ARBA" id="ARBA00031828"/>
    </source>
</evidence>
<dbReference type="InterPro" id="IPR006549">
    <property type="entry name" value="HAD-SF_hydro_IIIA"/>
</dbReference>
<evidence type="ECO:0000313" key="11">
    <source>
        <dbReference type="EMBL" id="PJE60044.1"/>
    </source>
</evidence>
<evidence type="ECO:0000256" key="1">
    <source>
        <dbReference type="ARBA" id="ARBA00004496"/>
    </source>
</evidence>
<comment type="caution">
    <text evidence="11">The sequence shown here is derived from an EMBL/GenBank/DDBJ whole genome shotgun (WGS) entry which is preliminary data.</text>
</comment>
<dbReference type="Pfam" id="PF13242">
    <property type="entry name" value="Hydrolase_like"/>
    <property type="match status" value="1"/>
</dbReference>
<dbReference type="GO" id="GO:0016791">
    <property type="term" value="F:phosphatase activity"/>
    <property type="evidence" value="ECO:0007669"/>
    <property type="project" value="InterPro"/>
</dbReference>
<dbReference type="EC" id="3.1.3.-" evidence="7"/>
<dbReference type="GO" id="GO:0005975">
    <property type="term" value="P:carbohydrate metabolic process"/>
    <property type="evidence" value="ECO:0007669"/>
    <property type="project" value="InterPro"/>
</dbReference>
<dbReference type="InterPro" id="IPR036412">
    <property type="entry name" value="HAD-like_sf"/>
</dbReference>
<protein>
    <recommendedName>
        <fullName evidence="6 7">D,D-heptose 1,7-bisphosphate phosphatase</fullName>
        <ecNumber evidence="7">3.1.3.-</ecNumber>
    </recommendedName>
</protein>
<feature type="site" description="Stabilizes the phosphoryl group" evidence="9">
    <location>
        <position position="105"/>
    </location>
</feature>
<keyword evidence="3 10" id="KW-0479">Metal-binding</keyword>
<keyword evidence="2 7" id="KW-0963">Cytoplasm</keyword>
<feature type="binding site" evidence="10">
    <location>
        <position position="8"/>
    </location>
    <ligand>
        <name>Mg(2+)</name>
        <dbReference type="ChEBI" id="CHEBI:18420"/>
    </ligand>
</feature>
<evidence type="ECO:0000256" key="8">
    <source>
        <dbReference type="PIRSR" id="PIRSR004682-1"/>
    </source>
</evidence>
<dbReference type="GO" id="GO:0005737">
    <property type="term" value="C:cytoplasm"/>
    <property type="evidence" value="ECO:0007669"/>
    <property type="project" value="UniProtKB-SubCell"/>
</dbReference>
<evidence type="ECO:0000256" key="2">
    <source>
        <dbReference type="ARBA" id="ARBA00022490"/>
    </source>
</evidence>
<name>A0A2M8KJF0_9BACT</name>
<reference evidence="12" key="1">
    <citation type="submission" date="2017-09" db="EMBL/GenBank/DDBJ databases">
        <title>Depth-based differentiation of microbial function through sediment-hosted aquifers and enrichment of novel symbionts in the deep terrestrial subsurface.</title>
        <authorList>
            <person name="Probst A.J."/>
            <person name="Ladd B."/>
            <person name="Jarett J.K."/>
            <person name="Geller-Mcgrath D.E."/>
            <person name="Sieber C.M.K."/>
            <person name="Emerson J.B."/>
            <person name="Anantharaman K."/>
            <person name="Thomas B.C."/>
            <person name="Malmstrom R."/>
            <person name="Stieglmeier M."/>
            <person name="Klingl A."/>
            <person name="Woyke T."/>
            <person name="Ryan C.M."/>
            <person name="Banfield J.F."/>
        </authorList>
    </citation>
    <scope>NUCLEOTIDE SEQUENCE [LARGE SCALE GENOMIC DNA]</scope>
</reference>
<dbReference type="NCBIfam" id="TIGR01662">
    <property type="entry name" value="HAD-SF-IIIA"/>
    <property type="match status" value="1"/>
</dbReference>
<dbReference type="InterPro" id="IPR006543">
    <property type="entry name" value="Histidinol-phos"/>
</dbReference>
<organism evidence="11 12">
    <name type="scientific">Candidatus Portnoybacteria bacterium CG10_big_fil_rev_8_21_14_0_10_44_7</name>
    <dbReference type="NCBI Taxonomy" id="1974816"/>
    <lineage>
        <taxon>Bacteria</taxon>
        <taxon>Candidatus Portnoyibacteriota</taxon>
    </lineage>
</organism>
<evidence type="ECO:0000256" key="3">
    <source>
        <dbReference type="ARBA" id="ARBA00022723"/>
    </source>
</evidence>
<sequence>MTKAIFWDRDGILNYVVEKREDGLENVSPQKFEDFKLVPGASEVLRQAKEHGYLNIVVTKQPDIARGKMAEEELNKMHELLKSKMSIDAIYVCPHDRQDNCDCRKPKPGLILRATKDYDIDLNKSFMVGDEQTDIDAAKNVGVGSILLETGYNKSVQNVSLKIKSLAKILDHLGHSNP</sequence>
<evidence type="ECO:0000256" key="9">
    <source>
        <dbReference type="PIRSR" id="PIRSR004682-3"/>
    </source>
</evidence>
<feature type="active site" description="Proton donor" evidence="8">
    <location>
        <position position="10"/>
    </location>
</feature>